<name>A0ABS8WTW0_DATST</name>
<evidence type="ECO:0000313" key="2">
    <source>
        <dbReference type="EMBL" id="MCE3215019.1"/>
    </source>
</evidence>
<dbReference type="Proteomes" id="UP000823775">
    <property type="component" value="Unassembled WGS sequence"/>
</dbReference>
<feature type="region of interest" description="Disordered" evidence="1">
    <location>
        <begin position="41"/>
        <end position="64"/>
    </location>
</feature>
<feature type="non-terminal residue" evidence="2">
    <location>
        <position position="1"/>
    </location>
</feature>
<proteinExistence type="predicted"/>
<organism evidence="2 3">
    <name type="scientific">Datura stramonium</name>
    <name type="common">Jimsonweed</name>
    <name type="synonym">Common thornapple</name>
    <dbReference type="NCBI Taxonomy" id="4076"/>
    <lineage>
        <taxon>Eukaryota</taxon>
        <taxon>Viridiplantae</taxon>
        <taxon>Streptophyta</taxon>
        <taxon>Embryophyta</taxon>
        <taxon>Tracheophyta</taxon>
        <taxon>Spermatophyta</taxon>
        <taxon>Magnoliopsida</taxon>
        <taxon>eudicotyledons</taxon>
        <taxon>Gunneridae</taxon>
        <taxon>Pentapetalae</taxon>
        <taxon>asterids</taxon>
        <taxon>lamiids</taxon>
        <taxon>Solanales</taxon>
        <taxon>Solanaceae</taxon>
        <taxon>Solanoideae</taxon>
        <taxon>Datureae</taxon>
        <taxon>Datura</taxon>
    </lineage>
</organism>
<dbReference type="EMBL" id="JACEIK010010163">
    <property type="protein sequence ID" value="MCE3215019.1"/>
    <property type="molecule type" value="Genomic_DNA"/>
</dbReference>
<gene>
    <name evidence="2" type="ORF">HAX54_000564</name>
</gene>
<reference evidence="2 3" key="1">
    <citation type="journal article" date="2021" name="BMC Genomics">
        <title>Datura genome reveals duplications of psychoactive alkaloid biosynthetic genes and high mutation rate following tissue culture.</title>
        <authorList>
            <person name="Rajewski A."/>
            <person name="Carter-House D."/>
            <person name="Stajich J."/>
            <person name="Litt A."/>
        </authorList>
    </citation>
    <scope>NUCLEOTIDE SEQUENCE [LARGE SCALE GENOMIC DNA]</scope>
    <source>
        <strain evidence="2">AR-01</strain>
    </source>
</reference>
<evidence type="ECO:0000256" key="1">
    <source>
        <dbReference type="SAM" id="MobiDB-lite"/>
    </source>
</evidence>
<feature type="non-terminal residue" evidence="2">
    <location>
        <position position="86"/>
    </location>
</feature>
<sequence length="86" mass="9619">GAKLLDEHRLHHTGQATQGSARGAGTSFVRPDVTCRRGTAAPGAMRRVDEAGSKRARRPSEEEHEVVRMAPLPLRRYCLRWVTEKE</sequence>
<feature type="region of interest" description="Disordered" evidence="1">
    <location>
        <begin position="1"/>
        <end position="29"/>
    </location>
</feature>
<comment type="caution">
    <text evidence="2">The sequence shown here is derived from an EMBL/GenBank/DDBJ whole genome shotgun (WGS) entry which is preliminary data.</text>
</comment>
<protein>
    <submittedName>
        <fullName evidence="2">Uncharacterized protein</fullName>
    </submittedName>
</protein>
<accession>A0ABS8WTW0</accession>
<evidence type="ECO:0000313" key="3">
    <source>
        <dbReference type="Proteomes" id="UP000823775"/>
    </source>
</evidence>
<feature type="compositionally biased region" description="Basic and acidic residues" evidence="1">
    <location>
        <begin position="46"/>
        <end position="64"/>
    </location>
</feature>
<keyword evidence="3" id="KW-1185">Reference proteome</keyword>